<reference evidence="3" key="1">
    <citation type="journal article" date="2014" name="Int. J. Syst. Evol. Microbiol.">
        <title>Complete genome sequence of Corynebacterium casei LMG S-19264T (=DSM 44701T), isolated from a smear-ripened cheese.</title>
        <authorList>
            <consortium name="US DOE Joint Genome Institute (JGI-PGF)"/>
            <person name="Walter F."/>
            <person name="Albersmeier A."/>
            <person name="Kalinowski J."/>
            <person name="Ruckert C."/>
        </authorList>
    </citation>
    <scope>NUCLEOTIDE SEQUENCE</scope>
    <source>
        <strain evidence="3">JCM 4815</strain>
    </source>
</reference>
<proteinExistence type="inferred from homology"/>
<gene>
    <name evidence="3" type="ORF">GCM10010365_46100</name>
</gene>
<evidence type="ECO:0000256" key="1">
    <source>
        <dbReference type="ARBA" id="ARBA00008791"/>
    </source>
</evidence>
<protein>
    <submittedName>
        <fullName evidence="3">Stress-inducible protein</fullName>
    </submittedName>
</protein>
<dbReference type="Pfam" id="PF00582">
    <property type="entry name" value="Usp"/>
    <property type="match status" value="2"/>
</dbReference>
<dbReference type="PRINTS" id="PR01438">
    <property type="entry name" value="UNVRSLSTRESS"/>
</dbReference>
<dbReference type="InterPro" id="IPR006015">
    <property type="entry name" value="Universal_stress_UspA"/>
</dbReference>
<sequence>MPRTITVGLDGSPESRAAAEWAAREAKLRDLPVKLVHVWQPVPEPMAQAPLLGAETHQHWTERIPREAAEGLRLRHPGVEVSTEQRPGTPADVLVDAARDAELLVLGSRALSGLGGFLVGSVGQAVVARTEAPVVLVRAGEQAAEEHVMDPVGIPSAATAFRPVVLGLDTDHPDDTVLAFAFEEAQRRRTALHAVQVWNLPPYTVYSLAAGVDLHAEAARQWAAELTDVLRPWRQKYPDVEVVEVSRTGSPAARIVDAAREASLVVVGRRIRRSPFGVHIGSVTHAVLHHSSAPVAVVAHD</sequence>
<dbReference type="EMBL" id="BMVW01000009">
    <property type="protein sequence ID" value="GGZ20571.1"/>
    <property type="molecule type" value="Genomic_DNA"/>
</dbReference>
<dbReference type="Gene3D" id="3.40.50.620">
    <property type="entry name" value="HUPs"/>
    <property type="match status" value="2"/>
</dbReference>
<evidence type="ECO:0000259" key="2">
    <source>
        <dbReference type="Pfam" id="PF00582"/>
    </source>
</evidence>
<keyword evidence="4" id="KW-1185">Reference proteome</keyword>
<accession>A0A918UMH9</accession>
<evidence type="ECO:0000313" key="3">
    <source>
        <dbReference type="EMBL" id="GGZ20571.1"/>
    </source>
</evidence>
<feature type="domain" description="UspA" evidence="2">
    <location>
        <begin position="161"/>
        <end position="298"/>
    </location>
</feature>
<reference evidence="3" key="2">
    <citation type="submission" date="2020-09" db="EMBL/GenBank/DDBJ databases">
        <authorList>
            <person name="Sun Q."/>
            <person name="Ohkuma M."/>
        </authorList>
    </citation>
    <scope>NUCLEOTIDE SEQUENCE</scope>
    <source>
        <strain evidence="3">JCM 4815</strain>
    </source>
</reference>
<feature type="domain" description="UspA" evidence="2">
    <location>
        <begin position="1"/>
        <end position="138"/>
    </location>
</feature>
<dbReference type="Proteomes" id="UP000622166">
    <property type="component" value="Unassembled WGS sequence"/>
</dbReference>
<dbReference type="AlphaFoldDB" id="A0A918UMH9"/>
<comment type="similarity">
    <text evidence="1">Belongs to the universal stress protein A family.</text>
</comment>
<dbReference type="PANTHER" id="PTHR46268:SF6">
    <property type="entry name" value="UNIVERSAL STRESS PROTEIN UP12"/>
    <property type="match status" value="1"/>
</dbReference>
<name>A0A918UMH9_9ACTN</name>
<organism evidence="3 4">
    <name type="scientific">Streptomyces poonensis</name>
    <dbReference type="NCBI Taxonomy" id="68255"/>
    <lineage>
        <taxon>Bacteria</taxon>
        <taxon>Bacillati</taxon>
        <taxon>Actinomycetota</taxon>
        <taxon>Actinomycetes</taxon>
        <taxon>Kitasatosporales</taxon>
        <taxon>Streptomycetaceae</taxon>
        <taxon>Streptomyces</taxon>
    </lineage>
</organism>
<dbReference type="InterPro" id="IPR006016">
    <property type="entry name" value="UspA"/>
</dbReference>
<evidence type="ECO:0000313" key="4">
    <source>
        <dbReference type="Proteomes" id="UP000622166"/>
    </source>
</evidence>
<comment type="caution">
    <text evidence="3">The sequence shown here is derived from an EMBL/GenBank/DDBJ whole genome shotgun (WGS) entry which is preliminary data.</text>
</comment>
<dbReference type="SUPFAM" id="SSF52402">
    <property type="entry name" value="Adenine nucleotide alpha hydrolases-like"/>
    <property type="match status" value="2"/>
</dbReference>
<dbReference type="PANTHER" id="PTHR46268">
    <property type="entry name" value="STRESS RESPONSE PROTEIN NHAX"/>
    <property type="match status" value="1"/>
</dbReference>
<dbReference type="RefSeq" id="WP_189862037.1">
    <property type="nucleotide sequence ID" value="NZ_BMVW01000009.1"/>
</dbReference>
<dbReference type="InterPro" id="IPR014729">
    <property type="entry name" value="Rossmann-like_a/b/a_fold"/>
</dbReference>